<dbReference type="InterPro" id="IPR008942">
    <property type="entry name" value="ENTH_VHS"/>
</dbReference>
<protein>
    <submittedName>
        <fullName evidence="1">Uv-stimulated scaffold protein a</fullName>
    </submittedName>
</protein>
<dbReference type="PANTHER" id="PTHR28670">
    <property type="entry name" value="UV-STIMULATED SCAFFOLD PROTEIN A"/>
    <property type="match status" value="1"/>
</dbReference>
<dbReference type="AlphaFoldDB" id="A0A061RX05"/>
<dbReference type="PANTHER" id="PTHR28670:SF1">
    <property type="entry name" value="UV-STIMULATED SCAFFOLD PROTEIN A"/>
    <property type="match status" value="1"/>
</dbReference>
<reference evidence="1" key="1">
    <citation type="submission" date="2014-05" db="EMBL/GenBank/DDBJ databases">
        <title>The transcriptome of the halophilic microalga Tetraselmis sp. GSL018 isolated from the Great Salt Lake, Utah.</title>
        <authorList>
            <person name="Jinkerson R.E."/>
            <person name="D'Adamo S."/>
            <person name="Posewitz M.C."/>
        </authorList>
    </citation>
    <scope>NUCLEOTIDE SEQUENCE</scope>
    <source>
        <strain evidence="1">GSL018</strain>
    </source>
</reference>
<gene>
    <name evidence="1" type="ORF">TSPGSL018_20012</name>
</gene>
<dbReference type="GO" id="GO:0009411">
    <property type="term" value="P:response to UV"/>
    <property type="evidence" value="ECO:0007669"/>
    <property type="project" value="InterPro"/>
</dbReference>
<dbReference type="GO" id="GO:0000993">
    <property type="term" value="F:RNA polymerase II complex binding"/>
    <property type="evidence" value="ECO:0007669"/>
    <property type="project" value="TreeGrafter"/>
</dbReference>
<dbReference type="GO" id="GO:0006283">
    <property type="term" value="P:transcription-coupled nucleotide-excision repair"/>
    <property type="evidence" value="ECO:0007669"/>
    <property type="project" value="TreeGrafter"/>
</dbReference>
<dbReference type="EMBL" id="GBEZ01009080">
    <property type="protein sequence ID" value="JAC76488.1"/>
    <property type="molecule type" value="Transcribed_RNA"/>
</dbReference>
<organism evidence="1">
    <name type="scientific">Tetraselmis sp. GSL018</name>
    <dbReference type="NCBI Taxonomy" id="582737"/>
    <lineage>
        <taxon>Eukaryota</taxon>
        <taxon>Viridiplantae</taxon>
        <taxon>Chlorophyta</taxon>
        <taxon>core chlorophytes</taxon>
        <taxon>Chlorodendrophyceae</taxon>
        <taxon>Chlorodendrales</taxon>
        <taxon>Chlorodendraceae</taxon>
        <taxon>Tetraselmis</taxon>
    </lineage>
</organism>
<dbReference type="SUPFAM" id="SSF48464">
    <property type="entry name" value="ENTH/VHS domain"/>
    <property type="match status" value="1"/>
</dbReference>
<dbReference type="GO" id="GO:0005694">
    <property type="term" value="C:chromosome"/>
    <property type="evidence" value="ECO:0007669"/>
    <property type="project" value="TreeGrafter"/>
</dbReference>
<sequence length="150" mass="17394">MLDLKIQQRLRKLIDEATVKNCPAVDLSLAKEIKQIVKASPELVSSAYQVLISRLGTKHCQTRILALELCNQLFTRSRDFRQNVSRDFDKFLELCTGFRPESPLPPPRDVADRLRRRSAELFQQWSEDFGAHYPQLFVRCDMAVDIFGIR</sequence>
<name>A0A061RX05_9CHLO</name>
<accession>A0A061RX05</accession>
<evidence type="ECO:0000313" key="1">
    <source>
        <dbReference type="EMBL" id="JAC76488.1"/>
    </source>
</evidence>
<dbReference type="InterPro" id="IPR018610">
    <property type="entry name" value="UVSSA"/>
</dbReference>
<dbReference type="InterPro" id="IPR049408">
    <property type="entry name" value="UVSSA_N_a-solenoid_rpt"/>
</dbReference>
<dbReference type="Gene3D" id="1.25.40.90">
    <property type="match status" value="1"/>
</dbReference>
<proteinExistence type="predicted"/>
<dbReference type="Pfam" id="PF20867">
    <property type="entry name" value="UVSSA_N"/>
    <property type="match status" value="1"/>
</dbReference>